<protein>
    <recommendedName>
        <fullName evidence="5">YviE</fullName>
    </recommendedName>
</protein>
<evidence type="ECO:0000313" key="2">
    <source>
        <dbReference type="EMBL" id="RST58856.1"/>
    </source>
</evidence>
<gene>
    <name evidence="1" type="primary">yviE</name>
    <name evidence="2" type="ORF">D5F11_015635</name>
    <name evidence="1" type="ORF">J6TS1_12040</name>
</gene>
<reference evidence="2 3" key="1">
    <citation type="submission" date="2018-12" db="EMBL/GenBank/DDBJ databases">
        <authorList>
            <person name="Sun L."/>
            <person name="Chen Z."/>
        </authorList>
    </citation>
    <scope>NUCLEOTIDE SEQUENCE [LARGE SCALE GENOMIC DNA]</scope>
    <source>
        <strain evidence="2 3">LMG 29736</strain>
    </source>
</reference>
<dbReference type="OrthoDB" id="2112831at2"/>
<dbReference type="AlphaFoldDB" id="A0A429X603"/>
<evidence type="ECO:0000313" key="4">
    <source>
        <dbReference type="Proteomes" id="UP000680670"/>
    </source>
</evidence>
<evidence type="ECO:0000313" key="1">
    <source>
        <dbReference type="EMBL" id="GIN95334.1"/>
    </source>
</evidence>
<dbReference type="EMBL" id="QYTW02000016">
    <property type="protein sequence ID" value="RST58856.1"/>
    <property type="molecule type" value="Genomic_DNA"/>
</dbReference>
<sequence length="188" mass="21456">MRLMPQIQTESVKGQIGIRTLPAQQRIEQPKVVVEIQQPPAEMQIERTTSKLTIDQTKAWEDMNLKSLPKVMEEFAQEGRSKAMKGTARRAEEGDELMRIENGGNPMPVIAKRNSERPEASFNIGFIPSPFSVKFNYEPAILAIQWTRHEPIIQVQPQKPVIDYESGKVDIFVEREPSLKIDFINIEA</sequence>
<name>A0A429X603_SIMTE</name>
<dbReference type="Proteomes" id="UP000680670">
    <property type="component" value="Unassembled WGS sequence"/>
</dbReference>
<proteinExistence type="predicted"/>
<dbReference type="Proteomes" id="UP000287296">
    <property type="component" value="Unassembled WGS sequence"/>
</dbReference>
<keyword evidence="4" id="KW-1185">Reference proteome</keyword>
<dbReference type="RefSeq" id="WP_120116986.1">
    <property type="nucleotide sequence ID" value="NZ_BORI01000001.1"/>
</dbReference>
<evidence type="ECO:0008006" key="5">
    <source>
        <dbReference type="Google" id="ProtNLM"/>
    </source>
</evidence>
<reference evidence="1 4" key="2">
    <citation type="submission" date="2021-03" db="EMBL/GenBank/DDBJ databases">
        <title>Antimicrobial resistance genes in bacteria isolated from Japanese honey, and their potential for conferring macrolide and lincosamide resistance in the American foulbrood pathogen Paenibacillus larvae.</title>
        <authorList>
            <person name="Okamoto M."/>
            <person name="Kumagai M."/>
            <person name="Kanamori H."/>
            <person name="Takamatsu D."/>
        </authorList>
    </citation>
    <scope>NUCLEOTIDE SEQUENCE [LARGE SCALE GENOMIC DNA]</scope>
    <source>
        <strain evidence="1 4">J6TS1</strain>
    </source>
</reference>
<dbReference type="Pfam" id="PF20074">
    <property type="entry name" value="DUF6470"/>
    <property type="match status" value="1"/>
</dbReference>
<dbReference type="InterPro" id="IPR045527">
    <property type="entry name" value="DUF6470"/>
</dbReference>
<evidence type="ECO:0000313" key="3">
    <source>
        <dbReference type="Proteomes" id="UP000287296"/>
    </source>
</evidence>
<dbReference type="EMBL" id="BORJ01000002">
    <property type="protein sequence ID" value="GIN95334.1"/>
    <property type="molecule type" value="Genomic_DNA"/>
</dbReference>
<accession>A0A429X603</accession>
<comment type="caution">
    <text evidence="2">The sequence shown here is derived from an EMBL/GenBank/DDBJ whole genome shotgun (WGS) entry which is preliminary data.</text>
</comment>
<organism evidence="2 3">
    <name type="scientific">Siminovitchia terrae</name>
    <name type="common">Bacillus terrae</name>
    <dbReference type="NCBI Taxonomy" id="1914933"/>
    <lineage>
        <taxon>Bacteria</taxon>
        <taxon>Bacillati</taxon>
        <taxon>Bacillota</taxon>
        <taxon>Bacilli</taxon>
        <taxon>Bacillales</taxon>
        <taxon>Bacillaceae</taxon>
        <taxon>Siminovitchia</taxon>
    </lineage>
</organism>